<feature type="compositionally biased region" description="Low complexity" evidence="7">
    <location>
        <begin position="1"/>
        <end position="12"/>
    </location>
</feature>
<keyword evidence="10" id="KW-1185">Reference proteome</keyword>
<dbReference type="AlphaFoldDB" id="A0ABD3NCT1"/>
<reference evidence="9 10" key="1">
    <citation type="submission" date="2024-10" db="EMBL/GenBank/DDBJ databases">
        <title>Updated reference genomes for cyclostephanoid diatoms.</title>
        <authorList>
            <person name="Roberts W.R."/>
            <person name="Alverson A.J."/>
        </authorList>
    </citation>
    <scope>NUCLEOTIDE SEQUENCE [LARGE SCALE GENOMIC DNA]</scope>
    <source>
        <strain evidence="9 10">AJA010-31</strain>
    </source>
</reference>
<dbReference type="CDD" id="cd01728">
    <property type="entry name" value="LSm1"/>
    <property type="match status" value="1"/>
</dbReference>
<dbReference type="Pfam" id="PF01423">
    <property type="entry name" value="LSM"/>
    <property type="match status" value="1"/>
</dbReference>
<dbReference type="PANTHER" id="PTHR15588:SF8">
    <property type="entry name" value="U6 SNRNA-ASSOCIATED SM-LIKE PROTEIN LSM1"/>
    <property type="match status" value="1"/>
</dbReference>
<dbReference type="InterPro" id="IPR034104">
    <property type="entry name" value="Lsm1"/>
</dbReference>
<sequence>MSTNPPQQLLPPSSAPIRSQTPPRGHPGRTDGRGRQGRGRGHYQQGRGRDSGRGTYQARGPGRGGQPSGREGRGRGPPPGRGLQAAPFGCLPPFLPGSASLVEQLDQRLMVVLRDGRHLVGTLRSFDQFGNMVLKDTSERRILVVKKDGGEEKESTICYQTDIQLGLYVLRGDVVVLMGEVDPEEDELEVSNDGKIHNINFEEFEQLEEEEAKRRKESGDVVEEIEWDFDMDLVA</sequence>
<evidence type="ECO:0000313" key="9">
    <source>
        <dbReference type="EMBL" id="KAL3773851.1"/>
    </source>
</evidence>
<evidence type="ECO:0000256" key="1">
    <source>
        <dbReference type="ARBA" id="ARBA00006850"/>
    </source>
</evidence>
<evidence type="ECO:0000256" key="6">
    <source>
        <dbReference type="RuleBase" id="RU365047"/>
    </source>
</evidence>
<dbReference type="GO" id="GO:0003723">
    <property type="term" value="F:RNA binding"/>
    <property type="evidence" value="ECO:0007669"/>
    <property type="project" value="UniProtKB-KW"/>
</dbReference>
<dbReference type="InterPro" id="IPR010920">
    <property type="entry name" value="LSM_dom_sf"/>
</dbReference>
<dbReference type="InterPro" id="IPR047575">
    <property type="entry name" value="Sm"/>
</dbReference>
<keyword evidence="2 6" id="KW-0963">Cytoplasm</keyword>
<organism evidence="9 10">
    <name type="scientific">Cyclotella atomus</name>
    <dbReference type="NCBI Taxonomy" id="382360"/>
    <lineage>
        <taxon>Eukaryota</taxon>
        <taxon>Sar</taxon>
        <taxon>Stramenopiles</taxon>
        <taxon>Ochrophyta</taxon>
        <taxon>Bacillariophyta</taxon>
        <taxon>Coscinodiscophyceae</taxon>
        <taxon>Thalassiosirophycidae</taxon>
        <taxon>Stephanodiscales</taxon>
        <taxon>Stephanodiscaceae</taxon>
        <taxon>Cyclotella</taxon>
    </lineage>
</organism>
<feature type="region of interest" description="Disordered" evidence="7">
    <location>
        <begin position="1"/>
        <end position="89"/>
    </location>
</feature>
<keyword evidence="3 6" id="KW-0507">mRNA processing</keyword>
<dbReference type="InterPro" id="IPR044642">
    <property type="entry name" value="PTHR15588"/>
</dbReference>
<dbReference type="PROSITE" id="PS52002">
    <property type="entry name" value="SM"/>
    <property type="match status" value="1"/>
</dbReference>
<dbReference type="EMBL" id="JALLPJ020001217">
    <property type="protein sequence ID" value="KAL3773851.1"/>
    <property type="molecule type" value="Genomic_DNA"/>
</dbReference>
<comment type="similarity">
    <text evidence="1 6">Belongs to the snRNP Sm proteins family.</text>
</comment>
<comment type="function">
    <text evidence="6">Probably involved with other LSm subunits in the general process of degradation of mRNAs.</text>
</comment>
<comment type="caution">
    <text evidence="9">The sequence shown here is derived from an EMBL/GenBank/DDBJ whole genome shotgun (WGS) entry which is preliminary data.</text>
</comment>
<accession>A0ABD3NCT1</accession>
<evidence type="ECO:0000256" key="2">
    <source>
        <dbReference type="ARBA" id="ARBA00022490"/>
    </source>
</evidence>
<dbReference type="PANTHER" id="PTHR15588">
    <property type="entry name" value="LSM1"/>
    <property type="match status" value="1"/>
</dbReference>
<evidence type="ECO:0000256" key="4">
    <source>
        <dbReference type="ARBA" id="ARBA00022884"/>
    </source>
</evidence>
<evidence type="ECO:0000256" key="7">
    <source>
        <dbReference type="SAM" id="MobiDB-lite"/>
    </source>
</evidence>
<gene>
    <name evidence="6" type="primary">LSM1</name>
    <name evidence="9" type="ORF">ACHAWO_002216</name>
</gene>
<dbReference type="GO" id="GO:0006397">
    <property type="term" value="P:mRNA processing"/>
    <property type="evidence" value="ECO:0007669"/>
    <property type="project" value="UniProtKB-UniRule"/>
</dbReference>
<dbReference type="InterPro" id="IPR001163">
    <property type="entry name" value="Sm_dom_euk/arc"/>
</dbReference>
<name>A0ABD3NCT1_9STRA</name>
<evidence type="ECO:0000256" key="3">
    <source>
        <dbReference type="ARBA" id="ARBA00022664"/>
    </source>
</evidence>
<evidence type="ECO:0000259" key="8">
    <source>
        <dbReference type="PROSITE" id="PS52002"/>
    </source>
</evidence>
<dbReference type="Gene3D" id="2.30.30.100">
    <property type="match status" value="1"/>
</dbReference>
<comment type="subunit">
    <text evidence="6">LSm subunits form a heteromer with a donut shape.</text>
</comment>
<dbReference type="SMART" id="SM00651">
    <property type="entry name" value="Sm"/>
    <property type="match status" value="1"/>
</dbReference>
<proteinExistence type="inferred from homology"/>
<evidence type="ECO:0000256" key="5">
    <source>
        <dbReference type="ARBA" id="ARBA00023274"/>
    </source>
</evidence>
<dbReference type="GO" id="GO:1990904">
    <property type="term" value="C:ribonucleoprotein complex"/>
    <property type="evidence" value="ECO:0007669"/>
    <property type="project" value="UniProtKB-KW"/>
</dbReference>
<dbReference type="SUPFAM" id="SSF50182">
    <property type="entry name" value="Sm-like ribonucleoproteins"/>
    <property type="match status" value="1"/>
</dbReference>
<dbReference type="Proteomes" id="UP001530400">
    <property type="component" value="Unassembled WGS sequence"/>
</dbReference>
<feature type="domain" description="Sm" evidence="8">
    <location>
        <begin position="96"/>
        <end position="184"/>
    </location>
</feature>
<keyword evidence="4 6" id="KW-0694">RNA-binding</keyword>
<evidence type="ECO:0000313" key="10">
    <source>
        <dbReference type="Proteomes" id="UP001530400"/>
    </source>
</evidence>
<keyword evidence="5 6" id="KW-0687">Ribonucleoprotein</keyword>
<protein>
    <recommendedName>
        <fullName evidence="6">U6 snRNA-associated Sm-like protein LSm1</fullName>
    </recommendedName>
</protein>
<dbReference type="GO" id="GO:0000932">
    <property type="term" value="C:P-body"/>
    <property type="evidence" value="ECO:0007669"/>
    <property type="project" value="UniProtKB-SubCell"/>
</dbReference>
<comment type="subcellular location">
    <subcellularLocation>
        <location evidence="6">Cytoplasm</location>
    </subcellularLocation>
    <subcellularLocation>
        <location evidence="6">Cytoplasm</location>
        <location evidence="6">P-body</location>
    </subcellularLocation>
</comment>